<accession>A0ABW1QW92</accession>
<keyword evidence="3" id="KW-1185">Reference proteome</keyword>
<proteinExistence type="predicted"/>
<sequence length="302" mass="32495">MAGESTEVRVDVEGRVLRLTNLEKVLHPGTGTTKAEVLQHYASVAPLLLPLLRGRCVTRIRWPHGVGGPSFFEKNAPAGTPSWVRVVEVGDGVRFPMVEDLATLTWLVNLSAIELHVPQWRVDDGGAVLPPDRLVVDLDPGEPAGLGECAHVALAVRDRLSARDASFETVPVLSGSKGIHVYADLTGRADEFPDSDAVTRLARALAEELQRAAPTSVTASMAKQRRRGKVFVDWSQNSASKTTLSPWSLRGREHPTCAVPVSWTEVEALAADPLALEQVTLADVPERAYAAIGAGFPLFPSP</sequence>
<evidence type="ECO:0000313" key="3">
    <source>
        <dbReference type="Proteomes" id="UP001596098"/>
    </source>
</evidence>
<dbReference type="PANTHER" id="PTHR42705">
    <property type="entry name" value="BIFUNCTIONAL NON-HOMOLOGOUS END JOINING PROTEIN LIGD"/>
    <property type="match status" value="1"/>
</dbReference>
<dbReference type="RefSeq" id="WP_128219751.1">
    <property type="nucleotide sequence ID" value="NZ_CP034929.1"/>
</dbReference>
<dbReference type="InterPro" id="IPR014145">
    <property type="entry name" value="LigD_pol_dom"/>
</dbReference>
<dbReference type="NCBIfam" id="TIGR02778">
    <property type="entry name" value="ligD_pol"/>
    <property type="match status" value="1"/>
</dbReference>
<comment type="caution">
    <text evidence="2">The sequence shown here is derived from an EMBL/GenBank/DDBJ whole genome shotgun (WGS) entry which is preliminary data.</text>
</comment>
<reference evidence="3" key="1">
    <citation type="journal article" date="2019" name="Int. J. Syst. Evol. Microbiol.">
        <title>The Global Catalogue of Microorganisms (GCM) 10K type strain sequencing project: providing services to taxonomists for standard genome sequencing and annotation.</title>
        <authorList>
            <consortium name="The Broad Institute Genomics Platform"/>
            <consortium name="The Broad Institute Genome Sequencing Center for Infectious Disease"/>
            <person name="Wu L."/>
            <person name="Ma J."/>
        </authorList>
    </citation>
    <scope>NUCLEOTIDE SEQUENCE [LARGE SCALE GENOMIC DNA]</scope>
    <source>
        <strain evidence="3">DFY28</strain>
    </source>
</reference>
<dbReference type="EMBL" id="JBHSQI010000002">
    <property type="protein sequence ID" value="MFC6152580.1"/>
    <property type="molecule type" value="Genomic_DNA"/>
</dbReference>
<gene>
    <name evidence="2" type="primary">ligD</name>
    <name evidence="2" type="ORF">ACFPWU_02740</name>
</gene>
<dbReference type="Gene3D" id="3.90.920.10">
    <property type="entry name" value="DNA primase, PRIM domain"/>
    <property type="match status" value="1"/>
</dbReference>
<dbReference type="Proteomes" id="UP001596098">
    <property type="component" value="Unassembled WGS sequence"/>
</dbReference>
<dbReference type="PANTHER" id="PTHR42705:SF2">
    <property type="entry name" value="BIFUNCTIONAL NON-HOMOLOGOUS END JOINING PROTEIN LIGD"/>
    <property type="match status" value="1"/>
</dbReference>
<evidence type="ECO:0000313" key="2">
    <source>
        <dbReference type="EMBL" id="MFC6152580.1"/>
    </source>
</evidence>
<dbReference type="GO" id="GO:0003910">
    <property type="term" value="F:DNA ligase (ATP) activity"/>
    <property type="evidence" value="ECO:0007669"/>
    <property type="project" value="UniProtKB-EC"/>
</dbReference>
<name>A0ABW1QW92_9ACTN</name>
<feature type="domain" description="DNA ligase D polymerase" evidence="1">
    <location>
        <begin position="33"/>
        <end position="288"/>
    </location>
</feature>
<dbReference type="Pfam" id="PF21686">
    <property type="entry name" value="LigD_Prim-Pol"/>
    <property type="match status" value="1"/>
</dbReference>
<dbReference type="EC" id="6.5.1.1" evidence="2"/>
<dbReference type="InterPro" id="IPR052171">
    <property type="entry name" value="NHEJ_LigD"/>
</dbReference>
<protein>
    <submittedName>
        <fullName evidence="2">Non-homologous end-joining DNA ligase</fullName>
        <ecNumber evidence="2">6.5.1.1</ecNumber>
    </submittedName>
</protein>
<organism evidence="2 3">
    <name type="scientific">Nocardioides yefusunii</name>
    <dbReference type="NCBI Taxonomy" id="2500546"/>
    <lineage>
        <taxon>Bacteria</taxon>
        <taxon>Bacillati</taxon>
        <taxon>Actinomycetota</taxon>
        <taxon>Actinomycetes</taxon>
        <taxon>Propionibacteriales</taxon>
        <taxon>Nocardioidaceae</taxon>
        <taxon>Nocardioides</taxon>
    </lineage>
</organism>
<evidence type="ECO:0000259" key="1">
    <source>
        <dbReference type="Pfam" id="PF21686"/>
    </source>
</evidence>
<keyword evidence="2" id="KW-0436">Ligase</keyword>